<sequence length="265" mass="29948">MDLYIPATVKIASPVWLYCGYDLEGDDLYSMKWYKNHVEFYRFLPSDNPPGQKYDLVGVYVDLKKSNQTHVYLTQTDLNTDGLYGCEVSTEAPSYRTVQAEKKMKIYVLPRENPAIEGLEPTYDIGDEVNVTCISSPSKPAAWLSWFINGKPVDPTSLMPYRYQRHQEGLQSTMLGLKFIVTFNHLKLGVMSLGCTATVSQEYYSRSGEIVIGGQFRTEAETYIPAETRPTLSTGKQEYKVGEIVEVNCSSPRDKTDKSVGLVRQ</sequence>
<evidence type="ECO:0000259" key="2">
    <source>
        <dbReference type="PROSITE" id="PS50835"/>
    </source>
</evidence>
<organism evidence="3 5">
    <name type="scientific">Limulus polyphemus</name>
    <name type="common">Atlantic horseshoe crab</name>
    <dbReference type="NCBI Taxonomy" id="6850"/>
    <lineage>
        <taxon>Eukaryota</taxon>
        <taxon>Metazoa</taxon>
        <taxon>Ecdysozoa</taxon>
        <taxon>Arthropoda</taxon>
        <taxon>Chelicerata</taxon>
        <taxon>Merostomata</taxon>
        <taxon>Xiphosura</taxon>
        <taxon>Limulidae</taxon>
        <taxon>Limulus</taxon>
    </lineage>
</organism>
<evidence type="ECO:0000313" key="3">
    <source>
        <dbReference type="Proteomes" id="UP000694941"/>
    </source>
</evidence>
<dbReference type="InterPro" id="IPR036179">
    <property type="entry name" value="Ig-like_dom_sf"/>
</dbReference>
<reference evidence="4 5" key="1">
    <citation type="submission" date="2025-05" db="UniProtKB">
        <authorList>
            <consortium name="RefSeq"/>
        </authorList>
    </citation>
    <scope>IDENTIFICATION</scope>
    <source>
        <tissue evidence="4 5">Muscle</tissue>
    </source>
</reference>
<dbReference type="PANTHER" id="PTHR21261:SF15">
    <property type="entry name" value="BEATEN PATH IIIA, ISOFORM D-RELATED"/>
    <property type="match status" value="1"/>
</dbReference>
<evidence type="ECO:0000313" key="4">
    <source>
        <dbReference type="RefSeq" id="XP_013784185.1"/>
    </source>
</evidence>
<dbReference type="SUPFAM" id="SSF48726">
    <property type="entry name" value="Immunoglobulin"/>
    <property type="match status" value="2"/>
</dbReference>
<dbReference type="InterPro" id="IPR013162">
    <property type="entry name" value="CD80_C2-set"/>
</dbReference>
<gene>
    <name evidence="4 5" type="primary">LOC106468313</name>
</gene>
<dbReference type="InterPro" id="IPR013783">
    <property type="entry name" value="Ig-like_fold"/>
</dbReference>
<keyword evidence="1" id="KW-1015">Disulfide bond</keyword>
<dbReference type="PROSITE" id="PS50835">
    <property type="entry name" value="IG_LIKE"/>
    <property type="match status" value="1"/>
</dbReference>
<name>A0ABM1T909_LIMPO</name>
<proteinExistence type="predicted"/>
<dbReference type="PANTHER" id="PTHR21261">
    <property type="entry name" value="BEAT PROTEIN"/>
    <property type="match status" value="1"/>
</dbReference>
<feature type="domain" description="Ig-like" evidence="2">
    <location>
        <begin position="17"/>
        <end position="99"/>
    </location>
</feature>
<dbReference type="RefSeq" id="XP_013784185.1">
    <property type="nucleotide sequence ID" value="XM_013928731.2"/>
</dbReference>
<accession>A0ABM1T909</accession>
<evidence type="ECO:0000313" key="5">
    <source>
        <dbReference type="RefSeq" id="XP_022252365.1"/>
    </source>
</evidence>
<dbReference type="RefSeq" id="XP_022252365.1">
    <property type="nucleotide sequence ID" value="XM_022396657.1"/>
</dbReference>
<dbReference type="Proteomes" id="UP000694941">
    <property type="component" value="Unplaced"/>
</dbReference>
<keyword evidence="3" id="KW-1185">Reference proteome</keyword>
<dbReference type="InterPro" id="IPR007110">
    <property type="entry name" value="Ig-like_dom"/>
</dbReference>
<dbReference type="Pfam" id="PF08205">
    <property type="entry name" value="C2-set_2"/>
    <property type="match status" value="1"/>
</dbReference>
<dbReference type="GeneID" id="106468313"/>
<dbReference type="Gene3D" id="2.60.40.10">
    <property type="entry name" value="Immunoglobulins"/>
    <property type="match status" value="1"/>
</dbReference>
<evidence type="ECO:0000256" key="1">
    <source>
        <dbReference type="ARBA" id="ARBA00023157"/>
    </source>
</evidence>
<protein>
    <submittedName>
        <fullName evidence="4 5">Uncharacterized protein LOC106468313</fullName>
    </submittedName>
</protein>